<dbReference type="RefSeq" id="WP_272655113.1">
    <property type="nucleotide sequence ID" value="NZ_CP085083.1"/>
</dbReference>
<evidence type="ECO:0000313" key="3">
    <source>
        <dbReference type="EMBL" id="WDZ51160.1"/>
    </source>
</evidence>
<evidence type="ECO:0000256" key="1">
    <source>
        <dbReference type="PROSITE-ProRule" id="PRU00409"/>
    </source>
</evidence>
<dbReference type="GO" id="GO:0046872">
    <property type="term" value="F:metal ion binding"/>
    <property type="evidence" value="ECO:0007669"/>
    <property type="project" value="InterPro"/>
</dbReference>
<dbReference type="GO" id="GO:0005524">
    <property type="term" value="F:ATP binding"/>
    <property type="evidence" value="ECO:0007669"/>
    <property type="project" value="UniProtKB-UniRule"/>
</dbReference>
<reference evidence="3" key="1">
    <citation type="journal article" date="2022" name="Front Environ Sci">
        <title>Complete genome sequence analysis of a novel alkane-degrading bacterial strain, Acinetobacter vivianii KJ-1, and its diesel degradation ability.</title>
        <authorList>
            <person name="Zhang Y."/>
            <person name="Song F."/>
            <person name="Wang J."/>
            <person name="Zhao Q."/>
            <person name="Zheng L."/>
            <person name="Wang Z."/>
            <person name="Zhang X."/>
            <person name="Gao Y."/>
            <person name="Chen G."/>
            <person name="Huang Y."/>
        </authorList>
    </citation>
    <scope>NUCLEOTIDE SEQUENCE</scope>
    <source>
        <strain evidence="3">KJ-1</strain>
    </source>
</reference>
<feature type="domain" description="ATP-grasp" evidence="2">
    <location>
        <begin position="92"/>
        <end position="283"/>
    </location>
</feature>
<proteinExistence type="predicted"/>
<dbReference type="SUPFAM" id="SSF56059">
    <property type="entry name" value="Glutathione synthetase ATP-binding domain-like"/>
    <property type="match status" value="1"/>
</dbReference>
<sequence length="329" mass="38070">MVMIYYILQPFHEQAIAIAKFIKKDVENRLIAVLLDTEQYNHLHLYDETIVVSNYSQIPKENGYIIPTGAQSTEKMLSSGDLQLNYIKMAQKNLLVFDKIYFLDHCRKNNLPVPKQFDYKELTELSFPIFFKEKCEKGGGVRGRADSFIDLINVSKEDLIFQELIDSAGTYGVAFLAKEGKVITSFSHYEIESYPISGGSATVIKATQNSRLEELTENFVQSFGYDGWGLAEYKYCPRRKDFVFMEVNAKFWASCYFSFKNNPLFLRNLFRIDGEKEPIETLIFINRLLNTGFINTCRLLLKYRKSNIVVESSIFRSLCRAVLIDLKLR</sequence>
<gene>
    <name evidence="3" type="ORF">LF296_18055</name>
</gene>
<organism evidence="3 4">
    <name type="scientific">Acinetobacter vivianii</name>
    <dbReference type="NCBI Taxonomy" id="1776742"/>
    <lineage>
        <taxon>Bacteria</taxon>
        <taxon>Pseudomonadati</taxon>
        <taxon>Pseudomonadota</taxon>
        <taxon>Gammaproteobacteria</taxon>
        <taxon>Moraxellales</taxon>
        <taxon>Moraxellaceae</taxon>
        <taxon>Acinetobacter</taxon>
    </lineage>
</organism>
<dbReference type="AlphaFoldDB" id="A0AAJ6P583"/>
<dbReference type="PROSITE" id="PS50975">
    <property type="entry name" value="ATP_GRASP"/>
    <property type="match status" value="1"/>
</dbReference>
<keyword evidence="1" id="KW-0547">Nucleotide-binding</keyword>
<accession>A0AAJ6P583</accession>
<keyword evidence="1" id="KW-0067">ATP-binding</keyword>
<reference evidence="3" key="2">
    <citation type="submission" date="2023-02" db="EMBL/GenBank/DDBJ databases">
        <authorList>
            <person name="Huang Y."/>
            <person name="Zhang Y."/>
            <person name="Zhang T."/>
            <person name="Wang J."/>
        </authorList>
    </citation>
    <scope>NUCLEOTIDE SEQUENCE</scope>
    <source>
        <strain evidence="3">KJ-1</strain>
    </source>
</reference>
<dbReference type="EMBL" id="CP085083">
    <property type="protein sequence ID" value="WDZ51160.1"/>
    <property type="molecule type" value="Genomic_DNA"/>
</dbReference>
<dbReference type="Gene3D" id="3.30.470.20">
    <property type="entry name" value="ATP-grasp fold, B domain"/>
    <property type="match status" value="1"/>
</dbReference>
<dbReference type="Proteomes" id="UP001199528">
    <property type="component" value="Chromosome"/>
</dbReference>
<dbReference type="InterPro" id="IPR011761">
    <property type="entry name" value="ATP-grasp"/>
</dbReference>
<evidence type="ECO:0000313" key="4">
    <source>
        <dbReference type="Proteomes" id="UP001199528"/>
    </source>
</evidence>
<protein>
    <recommendedName>
        <fullName evidence="2">ATP-grasp domain-containing protein</fullName>
    </recommendedName>
</protein>
<dbReference type="KEGG" id="aviv:LF296_18055"/>
<evidence type="ECO:0000259" key="2">
    <source>
        <dbReference type="PROSITE" id="PS50975"/>
    </source>
</evidence>
<name>A0AAJ6P583_9GAMM</name>